<dbReference type="HOGENOM" id="CLU_1687712_0_0_1"/>
<evidence type="ECO:0000313" key="1">
    <source>
        <dbReference type="EMBL" id="ESZ89985.1"/>
    </source>
</evidence>
<proteinExistence type="predicted"/>
<dbReference type="EMBL" id="AYSA01000722">
    <property type="protein sequence ID" value="ESZ89985.1"/>
    <property type="molecule type" value="Genomic_DNA"/>
</dbReference>
<organism evidence="1 2">
    <name type="scientific">Sclerotinia borealis (strain F-4128)</name>
    <dbReference type="NCBI Taxonomy" id="1432307"/>
    <lineage>
        <taxon>Eukaryota</taxon>
        <taxon>Fungi</taxon>
        <taxon>Dikarya</taxon>
        <taxon>Ascomycota</taxon>
        <taxon>Pezizomycotina</taxon>
        <taxon>Leotiomycetes</taxon>
        <taxon>Helotiales</taxon>
        <taxon>Sclerotiniaceae</taxon>
        <taxon>Sclerotinia</taxon>
    </lineage>
</organism>
<comment type="caution">
    <text evidence="1">The sequence shown here is derived from an EMBL/GenBank/DDBJ whole genome shotgun (WGS) entry which is preliminary data.</text>
</comment>
<sequence length="156" mass="17963">MASSTGSETDTIFHIVFHYYDDTRLRLYYMSPYLDCTDERQSSSSIQSCFSKGEECRGMATFPGPAWVLILEKVTDHRIDELFICGTYTSVESVNRATRSLLAEKLPPGVQPEEKTRDDGILEFKIRDISNGIKWKARPTRRLWTHARLFYAQLAL</sequence>
<protein>
    <submittedName>
        <fullName evidence="1">Uncharacterized protein</fullName>
    </submittedName>
</protein>
<keyword evidence="2" id="KW-1185">Reference proteome</keyword>
<gene>
    <name evidence="1" type="ORF">SBOR_9628</name>
</gene>
<dbReference type="AlphaFoldDB" id="W9C5Y9"/>
<evidence type="ECO:0000313" key="2">
    <source>
        <dbReference type="Proteomes" id="UP000019487"/>
    </source>
</evidence>
<reference evidence="1 2" key="1">
    <citation type="journal article" date="2014" name="Genome Announc.">
        <title>Draft genome sequence of Sclerotinia borealis, a psychrophilic plant pathogenic fungus.</title>
        <authorList>
            <person name="Mardanov A.V."/>
            <person name="Beletsky A.V."/>
            <person name="Kadnikov V.V."/>
            <person name="Ignatov A.N."/>
            <person name="Ravin N.V."/>
        </authorList>
    </citation>
    <scope>NUCLEOTIDE SEQUENCE [LARGE SCALE GENOMIC DNA]</scope>
    <source>
        <strain evidence="2">F-4157</strain>
    </source>
</reference>
<accession>W9C5Y9</accession>
<name>W9C5Y9_SCLBF</name>
<dbReference type="Proteomes" id="UP000019487">
    <property type="component" value="Unassembled WGS sequence"/>
</dbReference>